<sequence>MPEARARDANSRIGTIGAAVRNSQSTKRAANTRPDISAPMTSALAHPTALPRNRLQTSASAASATSDSPGMSNAAAGPKLSRNRASTRAIAIRPIGRLIQNTQRQPRCSVMKPPMAGPMISAHPVMLLKMPSARARSSRPNVPLRIAIASGITSAAPAPCNARAAISAVALPASAQAADATTNRAIPAANMRRRSKRSPSAAPVKSSTAKVRLKALTVHCSVSTGLPNSARMAANAVVMIMASSAIMKDASAVTPSTQFCSTRLVGVCIALSPCVAPPYRGAFCGLDEAGGAKDAPKNNLSRAASFGCRQTS</sequence>
<feature type="region of interest" description="Disordered" evidence="1">
    <location>
        <begin position="187"/>
        <end position="207"/>
    </location>
</feature>
<gene>
    <name evidence="2" type="ORF">NK6_1779</name>
</gene>
<dbReference type="EMBL" id="AP014685">
    <property type="protein sequence ID" value="BAR54963.1"/>
    <property type="molecule type" value="Genomic_DNA"/>
</dbReference>
<feature type="compositionally biased region" description="Low complexity" evidence="1">
    <location>
        <begin position="57"/>
        <end position="66"/>
    </location>
</feature>
<accession>A0A0E4BM36</accession>
<dbReference type="Proteomes" id="UP000063308">
    <property type="component" value="Chromosome"/>
</dbReference>
<evidence type="ECO:0000256" key="1">
    <source>
        <dbReference type="SAM" id="MobiDB-lite"/>
    </source>
</evidence>
<dbReference type="AlphaFoldDB" id="A0A0E4BM36"/>
<proteinExistence type="predicted"/>
<reference evidence="2 3" key="1">
    <citation type="submission" date="2014-11" db="EMBL/GenBank/DDBJ databases">
        <title>Symbiosis island explosion on the genome of extra-slow-growing strains of soybean bradyrhizobia with massive insertion sequences.</title>
        <authorList>
            <person name="Iida T."/>
            <person name="Minamisawa K."/>
        </authorList>
    </citation>
    <scope>NUCLEOTIDE SEQUENCE [LARGE SCALE GENOMIC DNA]</scope>
    <source>
        <strain evidence="2 3">NK6</strain>
    </source>
</reference>
<feature type="region of interest" description="Disordered" evidence="1">
    <location>
        <begin position="1"/>
        <end position="39"/>
    </location>
</feature>
<name>A0A0E4BM36_9BRAD</name>
<organism evidence="2 3">
    <name type="scientific">Bradyrhizobium diazoefficiens</name>
    <dbReference type="NCBI Taxonomy" id="1355477"/>
    <lineage>
        <taxon>Bacteria</taxon>
        <taxon>Pseudomonadati</taxon>
        <taxon>Pseudomonadota</taxon>
        <taxon>Alphaproteobacteria</taxon>
        <taxon>Hyphomicrobiales</taxon>
        <taxon>Nitrobacteraceae</taxon>
        <taxon>Bradyrhizobium</taxon>
    </lineage>
</organism>
<feature type="compositionally biased region" description="Basic and acidic residues" evidence="1">
    <location>
        <begin position="1"/>
        <end position="10"/>
    </location>
</feature>
<feature type="region of interest" description="Disordered" evidence="1">
    <location>
        <begin position="53"/>
        <end position="84"/>
    </location>
</feature>
<evidence type="ECO:0000313" key="2">
    <source>
        <dbReference type="EMBL" id="BAR54963.1"/>
    </source>
</evidence>
<protein>
    <submittedName>
        <fullName evidence="2">Uncharacterized protein</fullName>
    </submittedName>
</protein>
<evidence type="ECO:0000313" key="3">
    <source>
        <dbReference type="Proteomes" id="UP000063308"/>
    </source>
</evidence>